<evidence type="ECO:0000313" key="5">
    <source>
        <dbReference type="RefSeq" id="XP_020999433.1"/>
    </source>
</evidence>
<feature type="domain" description="CCHC-type" evidence="3">
    <location>
        <begin position="173"/>
        <end position="186"/>
    </location>
</feature>
<keyword evidence="1" id="KW-0863">Zinc-finger</keyword>
<dbReference type="RefSeq" id="XP_020999433.1">
    <property type="nucleotide sequence ID" value="XM_021143774.1"/>
</dbReference>
<name>A0A6P5NX44_ARADU</name>
<evidence type="ECO:0000256" key="1">
    <source>
        <dbReference type="PROSITE-ProRule" id="PRU00047"/>
    </source>
</evidence>
<dbReference type="GO" id="GO:0008270">
    <property type="term" value="F:zinc ion binding"/>
    <property type="evidence" value="ECO:0007669"/>
    <property type="project" value="UniProtKB-KW"/>
</dbReference>
<organism evidence="4 5">
    <name type="scientific">Arachis duranensis</name>
    <name type="common">Wild peanut</name>
    <dbReference type="NCBI Taxonomy" id="130453"/>
    <lineage>
        <taxon>Eukaryota</taxon>
        <taxon>Viridiplantae</taxon>
        <taxon>Streptophyta</taxon>
        <taxon>Embryophyta</taxon>
        <taxon>Tracheophyta</taxon>
        <taxon>Spermatophyta</taxon>
        <taxon>Magnoliopsida</taxon>
        <taxon>eudicotyledons</taxon>
        <taxon>Gunneridae</taxon>
        <taxon>Pentapetalae</taxon>
        <taxon>rosids</taxon>
        <taxon>fabids</taxon>
        <taxon>Fabales</taxon>
        <taxon>Fabaceae</taxon>
        <taxon>Papilionoideae</taxon>
        <taxon>50 kb inversion clade</taxon>
        <taxon>dalbergioids sensu lato</taxon>
        <taxon>Dalbergieae</taxon>
        <taxon>Pterocarpus clade</taxon>
        <taxon>Arachis</taxon>
    </lineage>
</organism>
<dbReference type="GeneID" id="110281482"/>
<feature type="region of interest" description="Disordered" evidence="2">
    <location>
        <begin position="141"/>
        <end position="169"/>
    </location>
</feature>
<dbReference type="Proteomes" id="UP000515211">
    <property type="component" value="Chromosome 5"/>
</dbReference>
<reference evidence="5" key="2">
    <citation type="submission" date="2025-08" db="UniProtKB">
        <authorList>
            <consortium name="RefSeq"/>
        </authorList>
    </citation>
    <scope>IDENTIFICATION</scope>
    <source>
        <tissue evidence="5">Whole plant</tissue>
    </source>
</reference>
<evidence type="ECO:0000313" key="4">
    <source>
        <dbReference type="Proteomes" id="UP000515211"/>
    </source>
</evidence>
<evidence type="ECO:0000256" key="2">
    <source>
        <dbReference type="SAM" id="MobiDB-lite"/>
    </source>
</evidence>
<keyword evidence="1" id="KW-0862">Zinc</keyword>
<feature type="compositionally biased region" description="Polar residues" evidence="2">
    <location>
        <begin position="141"/>
        <end position="151"/>
    </location>
</feature>
<dbReference type="PROSITE" id="PS50158">
    <property type="entry name" value="ZF_CCHC"/>
    <property type="match status" value="1"/>
</dbReference>
<protein>
    <submittedName>
        <fullName evidence="5">Uncharacterized protein LOC110281482</fullName>
    </submittedName>
</protein>
<dbReference type="KEGG" id="adu:110281482"/>
<sequence>MDLKHRFDQGDLFRIADLEEELFSLRQGELTITSYYTKLKSIWEELDEFRPIALCSCLYNCECGKNLEMIREHREQSHVIRFLRGLNDQYANVLSQLMLVTPLPTVAATFSLLLQQERQLMHSIDPEARMMANTVNTNAFETYQNNGNSSIRGRGRGRGGRGKGHGRGTPKLCSHCGKTGHLVDTCYYKHGFPPHMQRNQFKGNTDGPSAMNSVNSITTASNEESSIEPLIQKDERVSLDGLFSDKQKEAIFALFQQQCSDPSNNGNLASVHAPSAGTFYLLSISSHILNCHDWILDTRASAHVSFSLDFFQSVKTIKLVQVIMPNGSKVVTTICGTIFFSASFYFTDVLYIPTFKYNLISISKAADALSCSFLFNAHDCEIRERLTLKTIGVADQKGGLYTMRIKPVLAAAPELMHTIKGDVAKSVPLVHTHNIIHTLDDATLWHHHLGHISCNKIQQMKVAYPFITYHNSDVPCSPCHYAKQKRLPFNESHTRSENVFDLVHMDI</sequence>
<dbReference type="InterPro" id="IPR054722">
    <property type="entry name" value="PolX-like_BBD"/>
</dbReference>
<dbReference type="InterPro" id="IPR001878">
    <property type="entry name" value="Znf_CCHC"/>
</dbReference>
<feature type="compositionally biased region" description="Basic residues" evidence="2">
    <location>
        <begin position="153"/>
        <end position="168"/>
    </location>
</feature>
<gene>
    <name evidence="5" type="primary">LOC110281482</name>
</gene>
<dbReference type="Pfam" id="PF22936">
    <property type="entry name" value="Pol_BBD"/>
    <property type="match status" value="1"/>
</dbReference>
<evidence type="ECO:0000259" key="3">
    <source>
        <dbReference type="PROSITE" id="PS50158"/>
    </source>
</evidence>
<dbReference type="GO" id="GO:0003676">
    <property type="term" value="F:nucleic acid binding"/>
    <property type="evidence" value="ECO:0007669"/>
    <property type="project" value="InterPro"/>
</dbReference>
<reference evidence="4" key="1">
    <citation type="journal article" date="2016" name="Nat. Genet.">
        <title>The genome sequences of Arachis duranensis and Arachis ipaensis, the diploid ancestors of cultivated peanut.</title>
        <authorList>
            <person name="Bertioli D.J."/>
            <person name="Cannon S.B."/>
            <person name="Froenicke L."/>
            <person name="Huang G."/>
            <person name="Farmer A.D."/>
            <person name="Cannon E.K."/>
            <person name="Liu X."/>
            <person name="Gao D."/>
            <person name="Clevenger J."/>
            <person name="Dash S."/>
            <person name="Ren L."/>
            <person name="Moretzsohn M.C."/>
            <person name="Shirasawa K."/>
            <person name="Huang W."/>
            <person name="Vidigal B."/>
            <person name="Abernathy B."/>
            <person name="Chu Y."/>
            <person name="Niederhuth C.E."/>
            <person name="Umale P."/>
            <person name="Araujo A.C."/>
            <person name="Kozik A."/>
            <person name="Kim K.D."/>
            <person name="Burow M.D."/>
            <person name="Varshney R.K."/>
            <person name="Wang X."/>
            <person name="Zhang X."/>
            <person name="Barkley N."/>
            <person name="Guimaraes P.M."/>
            <person name="Isobe S."/>
            <person name="Guo B."/>
            <person name="Liao B."/>
            <person name="Stalker H.T."/>
            <person name="Schmitz R.J."/>
            <person name="Scheffler B.E."/>
            <person name="Leal-Bertioli S.C."/>
            <person name="Xun X."/>
            <person name="Jackson S.A."/>
            <person name="Michelmore R."/>
            <person name="Ozias-Akins P."/>
        </authorList>
    </citation>
    <scope>NUCLEOTIDE SEQUENCE [LARGE SCALE GENOMIC DNA]</scope>
    <source>
        <strain evidence="4">cv. V14167</strain>
    </source>
</reference>
<dbReference type="PANTHER" id="PTHR34222:SF99">
    <property type="entry name" value="PROTEIN, PUTATIVE-RELATED"/>
    <property type="match status" value="1"/>
</dbReference>
<dbReference type="PANTHER" id="PTHR34222">
    <property type="entry name" value="GAG_PRE-INTEGRS DOMAIN-CONTAINING PROTEIN"/>
    <property type="match status" value="1"/>
</dbReference>
<proteinExistence type="predicted"/>
<keyword evidence="1" id="KW-0479">Metal-binding</keyword>
<keyword evidence="4" id="KW-1185">Reference proteome</keyword>
<dbReference type="AlphaFoldDB" id="A0A6P5NX44"/>
<accession>A0A6P5NX44</accession>